<evidence type="ECO:0000259" key="6">
    <source>
        <dbReference type="Pfam" id="PF01918"/>
    </source>
</evidence>
<dbReference type="InterPro" id="IPR004843">
    <property type="entry name" value="Calcineurin-like_PHP"/>
</dbReference>
<dbReference type="InterPro" id="IPR002775">
    <property type="entry name" value="DNA/RNA-bd_Alba-like"/>
</dbReference>
<keyword evidence="3" id="KW-1133">Transmembrane helix</keyword>
<gene>
    <name evidence="7" type="ORF">POCULU_LOCUS4873</name>
</gene>
<dbReference type="InterPro" id="IPR036882">
    <property type="entry name" value="Alba-like_dom_sf"/>
</dbReference>
<evidence type="ECO:0000256" key="2">
    <source>
        <dbReference type="ARBA" id="ARBA00022692"/>
    </source>
</evidence>
<evidence type="ECO:0000313" key="8">
    <source>
        <dbReference type="Proteomes" id="UP000789572"/>
    </source>
</evidence>
<dbReference type="Gene3D" id="3.60.21.10">
    <property type="match status" value="1"/>
</dbReference>
<dbReference type="GO" id="GO:0006506">
    <property type="term" value="P:GPI anchor biosynthetic process"/>
    <property type="evidence" value="ECO:0007669"/>
    <property type="project" value="InterPro"/>
</dbReference>
<feature type="non-terminal residue" evidence="7">
    <location>
        <position position="470"/>
    </location>
</feature>
<reference evidence="7" key="1">
    <citation type="submission" date="2021-06" db="EMBL/GenBank/DDBJ databases">
        <authorList>
            <person name="Kallberg Y."/>
            <person name="Tangrot J."/>
            <person name="Rosling A."/>
        </authorList>
    </citation>
    <scope>NUCLEOTIDE SEQUENCE</scope>
    <source>
        <strain evidence="7">IA702</strain>
    </source>
</reference>
<dbReference type="PANTHER" id="PTHR13315">
    <property type="entry name" value="METALLO PHOSPHOESTERASE RELATED"/>
    <property type="match status" value="1"/>
</dbReference>
<dbReference type="InterPro" id="IPR029052">
    <property type="entry name" value="Metallo-depent_PP-like"/>
</dbReference>
<dbReference type="SUPFAM" id="SSF56300">
    <property type="entry name" value="Metallo-dependent phosphatases"/>
    <property type="match status" value="1"/>
</dbReference>
<accession>A0A9N9B177</accession>
<dbReference type="EMBL" id="CAJVPJ010000673">
    <property type="protein sequence ID" value="CAG8547983.1"/>
    <property type="molecule type" value="Genomic_DNA"/>
</dbReference>
<sequence length="470" mass="53614">MDPQSTESYSSTLQIKISHSGKINSYVSHGLETLKHTESPHSYLTLIGEGKGVTKTITVAEIIKRKVERIYQYNEIGNAAEDNVGTKSGMYMKIYLSLTPVKELEMAFGTINNLTKRHSSGLDWNKTVTILKLCWICAIVFGEVFIFHMAVWDCGWPEISEWNTNIAKPFHMAVITDPQLIDESSYQRARVLTLITEFYSDNYMRKNWRNLLHYYNSDAIMILGDLLDSGRELDDMRWSEEYIRFQNLFRMEEKSRVPVYYAVGNHDIGIGDTVVSAANKRFRQAYGKVNYELSLGNHTIVVLDSLSLSATIEEISRESRKFVKGFENKTDPINSPRILMTHVPLFRGLSTADCGPLRQNGNMIPYLYGYQYQAQLYPQLTEMILDSIKPVLTLSGDDHDFCQVYHEKGGSNGEGSFEVTVPTYSFTMGVRKPAFLLLSLYNPPNSPSNATFAYNLCFLPDQLQIFMFYS</sequence>
<name>A0A9N9B177_9GLOM</name>
<comment type="caution">
    <text evidence="7">The sequence shown here is derived from an EMBL/GenBank/DDBJ whole genome shotgun (WGS) entry which is preliminary data.</text>
</comment>
<dbReference type="GO" id="GO:0005783">
    <property type="term" value="C:endoplasmic reticulum"/>
    <property type="evidence" value="ECO:0007669"/>
    <property type="project" value="TreeGrafter"/>
</dbReference>
<comment type="subcellular location">
    <subcellularLocation>
        <location evidence="1">Membrane</location>
        <topology evidence="1">Multi-pass membrane protein</topology>
    </subcellularLocation>
</comment>
<dbReference type="AlphaFoldDB" id="A0A9N9B177"/>
<dbReference type="GO" id="GO:0016020">
    <property type="term" value="C:membrane"/>
    <property type="evidence" value="ECO:0007669"/>
    <property type="project" value="UniProtKB-SubCell"/>
</dbReference>
<evidence type="ECO:0000313" key="7">
    <source>
        <dbReference type="EMBL" id="CAG8547983.1"/>
    </source>
</evidence>
<evidence type="ECO:0000256" key="4">
    <source>
        <dbReference type="ARBA" id="ARBA00023136"/>
    </source>
</evidence>
<feature type="domain" description="Calcineurin-like phosphoesterase" evidence="5">
    <location>
        <begin position="173"/>
        <end position="348"/>
    </location>
</feature>
<evidence type="ECO:0000259" key="5">
    <source>
        <dbReference type="Pfam" id="PF00149"/>
    </source>
</evidence>
<dbReference type="GO" id="GO:0003676">
    <property type="term" value="F:nucleic acid binding"/>
    <property type="evidence" value="ECO:0007669"/>
    <property type="project" value="InterPro"/>
</dbReference>
<dbReference type="Proteomes" id="UP000789572">
    <property type="component" value="Unassembled WGS sequence"/>
</dbReference>
<organism evidence="7 8">
    <name type="scientific">Paraglomus occultum</name>
    <dbReference type="NCBI Taxonomy" id="144539"/>
    <lineage>
        <taxon>Eukaryota</taxon>
        <taxon>Fungi</taxon>
        <taxon>Fungi incertae sedis</taxon>
        <taxon>Mucoromycota</taxon>
        <taxon>Glomeromycotina</taxon>
        <taxon>Glomeromycetes</taxon>
        <taxon>Paraglomerales</taxon>
        <taxon>Paraglomeraceae</taxon>
        <taxon>Paraglomus</taxon>
    </lineage>
</organism>
<dbReference type="Gene3D" id="3.30.110.20">
    <property type="entry name" value="Alba-like domain"/>
    <property type="match status" value="1"/>
</dbReference>
<evidence type="ECO:0000256" key="3">
    <source>
        <dbReference type="ARBA" id="ARBA00022989"/>
    </source>
</evidence>
<evidence type="ECO:0000256" key="1">
    <source>
        <dbReference type="ARBA" id="ARBA00004141"/>
    </source>
</evidence>
<dbReference type="Pfam" id="PF00149">
    <property type="entry name" value="Metallophos"/>
    <property type="match status" value="1"/>
</dbReference>
<proteinExistence type="predicted"/>
<dbReference type="PANTHER" id="PTHR13315:SF4">
    <property type="entry name" value="METALLOPHOSPHOESTERASE, ISOFORM E"/>
    <property type="match status" value="1"/>
</dbReference>
<dbReference type="GO" id="GO:0016787">
    <property type="term" value="F:hydrolase activity"/>
    <property type="evidence" value="ECO:0007669"/>
    <property type="project" value="InterPro"/>
</dbReference>
<keyword evidence="4" id="KW-0472">Membrane</keyword>
<dbReference type="Pfam" id="PF01918">
    <property type="entry name" value="Alba"/>
    <property type="match status" value="1"/>
</dbReference>
<dbReference type="SUPFAM" id="SSF82704">
    <property type="entry name" value="AlbA-like"/>
    <property type="match status" value="1"/>
</dbReference>
<dbReference type="OrthoDB" id="5977743at2759"/>
<keyword evidence="8" id="KW-1185">Reference proteome</keyword>
<protein>
    <submittedName>
        <fullName evidence="7">7069_t:CDS:1</fullName>
    </submittedName>
</protein>
<feature type="domain" description="DNA/RNA-binding protein Alba-like" evidence="6">
    <location>
        <begin position="14"/>
        <end position="77"/>
    </location>
</feature>
<dbReference type="InterPro" id="IPR033308">
    <property type="entry name" value="PGAP5/Cdc1/Ted1"/>
</dbReference>
<keyword evidence="2" id="KW-0812">Transmembrane</keyword>